<dbReference type="InterPro" id="IPR036680">
    <property type="entry name" value="SPOR-like_sf"/>
</dbReference>
<evidence type="ECO:0000256" key="2">
    <source>
        <dbReference type="SAM" id="Phobius"/>
    </source>
</evidence>
<feature type="compositionally biased region" description="Low complexity" evidence="1">
    <location>
        <begin position="80"/>
        <end position="97"/>
    </location>
</feature>
<dbReference type="RefSeq" id="WP_095611058.1">
    <property type="nucleotide sequence ID" value="NZ_NMPM01000046.1"/>
</dbReference>
<feature type="compositionally biased region" description="Basic residues" evidence="1">
    <location>
        <begin position="24"/>
        <end position="36"/>
    </location>
</feature>
<dbReference type="EMBL" id="NMPM01000046">
    <property type="protein sequence ID" value="PAV25853.1"/>
    <property type="molecule type" value="Genomic_DNA"/>
</dbReference>
<keyword evidence="2" id="KW-1133">Transmembrane helix</keyword>
<dbReference type="Pfam" id="PF05036">
    <property type="entry name" value="SPOR"/>
    <property type="match status" value="1"/>
</dbReference>
<protein>
    <submittedName>
        <fullName evidence="4">Sporulation protein</fullName>
    </submittedName>
</protein>
<dbReference type="AlphaFoldDB" id="A0A2A2I493"/>
<dbReference type="GO" id="GO:0042834">
    <property type="term" value="F:peptidoglycan binding"/>
    <property type="evidence" value="ECO:0007669"/>
    <property type="project" value="InterPro"/>
</dbReference>
<proteinExistence type="predicted"/>
<dbReference type="PROSITE" id="PS51724">
    <property type="entry name" value="SPOR"/>
    <property type="match status" value="1"/>
</dbReference>
<dbReference type="Proteomes" id="UP000218332">
    <property type="component" value="Unassembled WGS sequence"/>
</dbReference>
<comment type="caution">
    <text evidence="4">The sequence shown here is derived from an EMBL/GenBank/DDBJ whole genome shotgun (WGS) entry which is preliminary data.</text>
</comment>
<sequence length="226" mass="24464">MTKDYASRSQRGKPRGAAPTKPAGKPRTRPAPKRATARPSRQGGSLSLRWILSLALVGGFVGFIVYLNTLPVDPSPSQPAESDASDGSAGTGAADTENAQETSTTSDQPKKQSFEFYEMLPESEVVPPEVEAYQPGPSEAKDHFQYVVQAGSFKGEKDAERQRAEIAFQGLRAHVKKVTLDSGTVWYRVSVGPFESRSKMNSALDRLVSIDIQPLVRKVPNKSDSG</sequence>
<name>A0A2A2I493_9GAMM</name>
<dbReference type="InterPro" id="IPR007730">
    <property type="entry name" value="SPOR-like_dom"/>
</dbReference>
<feature type="transmembrane region" description="Helical" evidence="2">
    <location>
        <begin position="48"/>
        <end position="67"/>
    </location>
</feature>
<dbReference type="PANTHER" id="PTHR38687:SF2">
    <property type="entry name" value="CELL DIVISION PROTEIN FTSN"/>
    <property type="match status" value="1"/>
</dbReference>
<feature type="domain" description="SPOR" evidence="3">
    <location>
        <begin position="140"/>
        <end position="219"/>
    </location>
</feature>
<dbReference type="InterPro" id="IPR052521">
    <property type="entry name" value="Cell_div_SPOR-domain"/>
</dbReference>
<dbReference type="PANTHER" id="PTHR38687">
    <property type="entry name" value="CELL DIVISION PROTEIN DEDD-RELATED"/>
    <property type="match status" value="1"/>
</dbReference>
<feature type="region of interest" description="Disordered" evidence="1">
    <location>
        <begin position="1"/>
        <end position="42"/>
    </location>
</feature>
<organism evidence="4 5">
    <name type="scientific">Tamilnaduibacter salinus</name>
    <dbReference type="NCBI Taxonomy" id="1484056"/>
    <lineage>
        <taxon>Bacteria</taxon>
        <taxon>Pseudomonadati</taxon>
        <taxon>Pseudomonadota</taxon>
        <taxon>Gammaproteobacteria</taxon>
        <taxon>Pseudomonadales</taxon>
        <taxon>Marinobacteraceae</taxon>
        <taxon>Tamilnaduibacter</taxon>
    </lineage>
</organism>
<keyword evidence="5" id="KW-1185">Reference proteome</keyword>
<keyword evidence="2" id="KW-0472">Membrane</keyword>
<feature type="region of interest" description="Disordered" evidence="1">
    <location>
        <begin position="74"/>
        <end position="111"/>
    </location>
</feature>
<accession>A0A2A2I493</accession>
<keyword evidence="2" id="KW-0812">Transmembrane</keyword>
<dbReference type="Gene3D" id="3.30.70.1070">
    <property type="entry name" value="Sporulation related repeat"/>
    <property type="match status" value="1"/>
</dbReference>
<gene>
    <name evidence="4" type="ORF">CF392_08645</name>
</gene>
<evidence type="ECO:0000256" key="1">
    <source>
        <dbReference type="SAM" id="MobiDB-lite"/>
    </source>
</evidence>
<reference evidence="4 5" key="1">
    <citation type="submission" date="2017-07" db="EMBL/GenBank/DDBJ databases">
        <title>Tamlnaduibacter salinus (Mi-7) genome sequencing.</title>
        <authorList>
            <person name="Verma A."/>
            <person name="Krishnamurthi S."/>
        </authorList>
    </citation>
    <scope>NUCLEOTIDE SEQUENCE [LARGE SCALE GENOMIC DNA]</scope>
    <source>
        <strain evidence="4 5">Mi-7</strain>
    </source>
</reference>
<dbReference type="SUPFAM" id="SSF110997">
    <property type="entry name" value="Sporulation related repeat"/>
    <property type="match status" value="1"/>
</dbReference>
<evidence type="ECO:0000313" key="4">
    <source>
        <dbReference type="EMBL" id="PAV25853.1"/>
    </source>
</evidence>
<evidence type="ECO:0000313" key="5">
    <source>
        <dbReference type="Proteomes" id="UP000218332"/>
    </source>
</evidence>
<evidence type="ECO:0000259" key="3">
    <source>
        <dbReference type="PROSITE" id="PS51724"/>
    </source>
</evidence>